<dbReference type="PANTHER" id="PTHR38011:SF12">
    <property type="entry name" value="BIFUNCTIONAL DEAMINASE-REDUCTASE DOMAIN PROTEIN"/>
    <property type="match status" value="1"/>
</dbReference>
<evidence type="ECO:0000259" key="1">
    <source>
        <dbReference type="Pfam" id="PF01872"/>
    </source>
</evidence>
<dbReference type="PANTHER" id="PTHR38011">
    <property type="entry name" value="DIHYDROFOLATE REDUCTASE FAMILY PROTEIN (AFU_ORTHOLOGUE AFUA_8G06820)"/>
    <property type="match status" value="1"/>
</dbReference>
<dbReference type="GO" id="GO:0009231">
    <property type="term" value="P:riboflavin biosynthetic process"/>
    <property type="evidence" value="ECO:0007669"/>
    <property type="project" value="InterPro"/>
</dbReference>
<dbReference type="RefSeq" id="WP_270024433.1">
    <property type="nucleotide sequence ID" value="NZ_JAPDDP010000009.1"/>
</dbReference>
<evidence type="ECO:0000313" key="3">
    <source>
        <dbReference type="Proteomes" id="UP001147653"/>
    </source>
</evidence>
<proteinExistence type="predicted"/>
<sequence length="189" mass="20319">MATVLDMSMSLDGFIAGPNVSLENGLGDGGQRLHDWIVPSPDHKQVAVEGVNRELFDEILATGAVVCGRGTIEPAGHWGGDHHDGVPIFVLSRTKTESEWPLIRYVSDVRAAMAAAKEAAGEKDVLVHGDTTAQLALAAGVLDELQLHIVPIVLGAGRRLFADQPADLERTRVLAGEHGVVHVRYRVRR</sequence>
<dbReference type="InterPro" id="IPR002734">
    <property type="entry name" value="RibDG_C"/>
</dbReference>
<reference evidence="2" key="1">
    <citation type="submission" date="2022-10" db="EMBL/GenBank/DDBJ databases">
        <title>The WGS of Solirubrobacter phytolaccae KCTC 29190.</title>
        <authorList>
            <person name="Jiang Z."/>
        </authorList>
    </citation>
    <scope>NUCLEOTIDE SEQUENCE</scope>
    <source>
        <strain evidence="2">KCTC 29190</strain>
    </source>
</reference>
<gene>
    <name evidence="2" type="ORF">OJ997_07440</name>
</gene>
<dbReference type="InterPro" id="IPR024072">
    <property type="entry name" value="DHFR-like_dom_sf"/>
</dbReference>
<dbReference type="Proteomes" id="UP001147653">
    <property type="component" value="Unassembled WGS sequence"/>
</dbReference>
<keyword evidence="3" id="KW-1185">Reference proteome</keyword>
<dbReference type="InterPro" id="IPR050765">
    <property type="entry name" value="Riboflavin_Biosynth_HTPR"/>
</dbReference>
<feature type="domain" description="Bacterial bifunctional deaminase-reductase C-terminal" evidence="1">
    <location>
        <begin position="4"/>
        <end position="169"/>
    </location>
</feature>
<dbReference type="EMBL" id="JAPDDP010000009">
    <property type="protein sequence ID" value="MDA0180123.1"/>
    <property type="molecule type" value="Genomic_DNA"/>
</dbReference>
<comment type="caution">
    <text evidence="2">The sequence shown here is derived from an EMBL/GenBank/DDBJ whole genome shotgun (WGS) entry which is preliminary data.</text>
</comment>
<dbReference type="Pfam" id="PF01872">
    <property type="entry name" value="RibD_C"/>
    <property type="match status" value="1"/>
</dbReference>
<organism evidence="2 3">
    <name type="scientific">Solirubrobacter phytolaccae</name>
    <dbReference type="NCBI Taxonomy" id="1404360"/>
    <lineage>
        <taxon>Bacteria</taxon>
        <taxon>Bacillati</taxon>
        <taxon>Actinomycetota</taxon>
        <taxon>Thermoleophilia</taxon>
        <taxon>Solirubrobacterales</taxon>
        <taxon>Solirubrobacteraceae</taxon>
        <taxon>Solirubrobacter</taxon>
    </lineage>
</organism>
<dbReference type="GO" id="GO:0008703">
    <property type="term" value="F:5-amino-6-(5-phosphoribosylamino)uracil reductase activity"/>
    <property type="evidence" value="ECO:0007669"/>
    <property type="project" value="InterPro"/>
</dbReference>
<dbReference type="AlphaFoldDB" id="A0A9X3S7C8"/>
<accession>A0A9X3S7C8</accession>
<evidence type="ECO:0000313" key="2">
    <source>
        <dbReference type="EMBL" id="MDA0180123.1"/>
    </source>
</evidence>
<protein>
    <submittedName>
        <fullName evidence="2">Dihydrofolate reductase family protein</fullName>
    </submittedName>
</protein>
<name>A0A9X3S7C8_9ACTN</name>
<dbReference type="SUPFAM" id="SSF53597">
    <property type="entry name" value="Dihydrofolate reductase-like"/>
    <property type="match status" value="1"/>
</dbReference>
<dbReference type="Gene3D" id="3.40.430.10">
    <property type="entry name" value="Dihydrofolate Reductase, subunit A"/>
    <property type="match status" value="1"/>
</dbReference>